<evidence type="ECO:0000313" key="1">
    <source>
        <dbReference type="EMBL" id="JAE31417.1"/>
    </source>
</evidence>
<dbReference type="EMBL" id="GBRH01166479">
    <property type="protein sequence ID" value="JAE31417.1"/>
    <property type="molecule type" value="Transcribed_RNA"/>
</dbReference>
<name>A0A0A9H3S9_ARUDO</name>
<accession>A0A0A9H3S9</accession>
<protein>
    <submittedName>
        <fullName evidence="1">Uncharacterized protein</fullName>
    </submittedName>
</protein>
<organism evidence="1">
    <name type="scientific">Arundo donax</name>
    <name type="common">Giant reed</name>
    <name type="synonym">Donax arundinaceus</name>
    <dbReference type="NCBI Taxonomy" id="35708"/>
    <lineage>
        <taxon>Eukaryota</taxon>
        <taxon>Viridiplantae</taxon>
        <taxon>Streptophyta</taxon>
        <taxon>Embryophyta</taxon>
        <taxon>Tracheophyta</taxon>
        <taxon>Spermatophyta</taxon>
        <taxon>Magnoliopsida</taxon>
        <taxon>Liliopsida</taxon>
        <taxon>Poales</taxon>
        <taxon>Poaceae</taxon>
        <taxon>PACMAD clade</taxon>
        <taxon>Arundinoideae</taxon>
        <taxon>Arundineae</taxon>
        <taxon>Arundo</taxon>
    </lineage>
</organism>
<reference evidence="1" key="2">
    <citation type="journal article" date="2015" name="Data Brief">
        <title>Shoot transcriptome of the giant reed, Arundo donax.</title>
        <authorList>
            <person name="Barrero R.A."/>
            <person name="Guerrero F.D."/>
            <person name="Moolhuijzen P."/>
            <person name="Goolsby J.A."/>
            <person name="Tidwell J."/>
            <person name="Bellgard S.E."/>
            <person name="Bellgard M.I."/>
        </authorList>
    </citation>
    <scope>NUCLEOTIDE SEQUENCE</scope>
    <source>
        <tissue evidence="1">Shoot tissue taken approximately 20 cm above the soil surface</tissue>
    </source>
</reference>
<proteinExistence type="predicted"/>
<sequence length="38" mass="4828">MWKLMYYRWASYQEPYFWYVGNSNNKFRLATDQELLTL</sequence>
<reference evidence="1" key="1">
    <citation type="submission" date="2014-09" db="EMBL/GenBank/DDBJ databases">
        <authorList>
            <person name="Magalhaes I.L.F."/>
            <person name="Oliveira U."/>
            <person name="Santos F.R."/>
            <person name="Vidigal T.H.D.A."/>
            <person name="Brescovit A.D."/>
            <person name="Santos A.J."/>
        </authorList>
    </citation>
    <scope>NUCLEOTIDE SEQUENCE</scope>
    <source>
        <tissue evidence="1">Shoot tissue taken approximately 20 cm above the soil surface</tissue>
    </source>
</reference>
<dbReference type="AlphaFoldDB" id="A0A0A9H3S9"/>